<dbReference type="SUPFAM" id="SSF47413">
    <property type="entry name" value="lambda repressor-like DNA-binding domains"/>
    <property type="match status" value="1"/>
</dbReference>
<dbReference type="Pfam" id="PF19054">
    <property type="entry name" value="DUF5753"/>
    <property type="match status" value="1"/>
</dbReference>
<evidence type="ECO:0000313" key="3">
    <source>
        <dbReference type="Proteomes" id="UP001595858"/>
    </source>
</evidence>
<evidence type="ECO:0000259" key="1">
    <source>
        <dbReference type="PROSITE" id="PS50943"/>
    </source>
</evidence>
<dbReference type="SMART" id="SM00530">
    <property type="entry name" value="HTH_XRE"/>
    <property type="match status" value="1"/>
</dbReference>
<comment type="caution">
    <text evidence="2">The sequence shown here is derived from an EMBL/GenBank/DDBJ whole genome shotgun (WGS) entry which is preliminary data.</text>
</comment>
<feature type="domain" description="HTH cro/C1-type" evidence="1">
    <location>
        <begin position="13"/>
        <end position="66"/>
    </location>
</feature>
<dbReference type="InterPro" id="IPR001387">
    <property type="entry name" value="Cro/C1-type_HTH"/>
</dbReference>
<dbReference type="Gene3D" id="1.10.260.40">
    <property type="entry name" value="lambda repressor-like DNA-binding domains"/>
    <property type="match status" value="1"/>
</dbReference>
<keyword evidence="3" id="KW-1185">Reference proteome</keyword>
<name>A0ABV9SG00_9ACTN</name>
<dbReference type="InterPro" id="IPR010982">
    <property type="entry name" value="Lambda_DNA-bd_dom_sf"/>
</dbReference>
<dbReference type="EMBL" id="JBHSIY010000006">
    <property type="protein sequence ID" value="MFC4866186.1"/>
    <property type="molecule type" value="Genomic_DNA"/>
</dbReference>
<reference evidence="3" key="1">
    <citation type="journal article" date="2019" name="Int. J. Syst. Evol. Microbiol.">
        <title>The Global Catalogue of Microorganisms (GCM) 10K type strain sequencing project: providing services to taxonomists for standard genome sequencing and annotation.</title>
        <authorList>
            <consortium name="The Broad Institute Genomics Platform"/>
            <consortium name="The Broad Institute Genome Sequencing Center for Infectious Disease"/>
            <person name="Wu L."/>
            <person name="Ma J."/>
        </authorList>
    </citation>
    <scope>NUCLEOTIDE SEQUENCE [LARGE SCALE GENOMIC DNA]</scope>
    <source>
        <strain evidence="3">CGMCC 4.7304</strain>
    </source>
</reference>
<proteinExistence type="predicted"/>
<protein>
    <submittedName>
        <fullName evidence="2">Helix-turn-helix transcriptional regulator</fullName>
    </submittedName>
</protein>
<gene>
    <name evidence="2" type="ORF">ACFPCZ_06035</name>
</gene>
<dbReference type="Proteomes" id="UP001595858">
    <property type="component" value="Unassembled WGS sequence"/>
</dbReference>
<dbReference type="RefSeq" id="WP_344139485.1">
    <property type="nucleotide sequence ID" value="NZ_BAAAQI010000001.1"/>
</dbReference>
<sequence>MVDDAWIQWGAELARQRSLAGKTQQELARSALLSRQQISALEKGARKPKADHADTLDSALATGGILRKLWGRLTEHQEVPPEFRDVLQVEGRAAEIREYQPIVIPGLLQTHEYARAILSTSHSRRSPEQVNEVARVRTERLGKIAPGRPLLWFVIRSSVLARVVGGTGVMAAQLRHLARLARDGVRVQVLPDASVDAGLYPPFRVSALRDTQSLAYVEHPLGGMTIGEPEKVSELWTIFAALQAEAMSPRDSVRLIRNLQGRL</sequence>
<dbReference type="InterPro" id="IPR043917">
    <property type="entry name" value="DUF5753"/>
</dbReference>
<evidence type="ECO:0000313" key="2">
    <source>
        <dbReference type="EMBL" id="MFC4866186.1"/>
    </source>
</evidence>
<accession>A0ABV9SG00</accession>
<dbReference type="PROSITE" id="PS50943">
    <property type="entry name" value="HTH_CROC1"/>
    <property type="match status" value="1"/>
</dbReference>
<dbReference type="Pfam" id="PF13560">
    <property type="entry name" value="HTH_31"/>
    <property type="match status" value="1"/>
</dbReference>
<organism evidence="2 3">
    <name type="scientific">Streptomonospora arabica</name>
    <dbReference type="NCBI Taxonomy" id="412417"/>
    <lineage>
        <taxon>Bacteria</taxon>
        <taxon>Bacillati</taxon>
        <taxon>Actinomycetota</taxon>
        <taxon>Actinomycetes</taxon>
        <taxon>Streptosporangiales</taxon>
        <taxon>Nocardiopsidaceae</taxon>
        <taxon>Streptomonospora</taxon>
    </lineage>
</organism>
<dbReference type="CDD" id="cd00093">
    <property type="entry name" value="HTH_XRE"/>
    <property type="match status" value="1"/>
</dbReference>